<proteinExistence type="inferred from homology"/>
<dbReference type="CDD" id="cd00293">
    <property type="entry name" value="USP-like"/>
    <property type="match status" value="1"/>
</dbReference>
<dbReference type="PRINTS" id="PR01438">
    <property type="entry name" value="UNVRSLSTRESS"/>
</dbReference>
<name>A0A4R0YL06_9GAMM</name>
<gene>
    <name evidence="3" type="ORF">EZM97_26040</name>
</gene>
<dbReference type="PANTHER" id="PTHR46268">
    <property type="entry name" value="STRESS RESPONSE PROTEIN NHAX"/>
    <property type="match status" value="1"/>
</dbReference>
<comment type="similarity">
    <text evidence="1">Belongs to the universal stress protein A family.</text>
</comment>
<evidence type="ECO:0000313" key="3">
    <source>
        <dbReference type="EMBL" id="TCI08118.1"/>
    </source>
</evidence>
<reference evidence="3 4" key="1">
    <citation type="submission" date="2019-02" db="EMBL/GenBank/DDBJ databases">
        <title>Dyella amyloliquefaciens sp. nov., isolated from forest soil.</title>
        <authorList>
            <person name="Gao Z.-H."/>
            <person name="Qiu L.-H."/>
        </authorList>
    </citation>
    <scope>NUCLEOTIDE SEQUENCE [LARGE SCALE GENOMIC DNA]</scope>
    <source>
        <strain evidence="3 4">KACC 12747</strain>
    </source>
</reference>
<dbReference type="Pfam" id="PF00582">
    <property type="entry name" value="Usp"/>
    <property type="match status" value="1"/>
</dbReference>
<dbReference type="InterPro" id="IPR006016">
    <property type="entry name" value="UspA"/>
</dbReference>
<evidence type="ECO:0000256" key="1">
    <source>
        <dbReference type="ARBA" id="ARBA00008791"/>
    </source>
</evidence>
<accession>A0A4R0YL06</accession>
<organism evidence="3 4">
    <name type="scientific">Dyella soli</name>
    <dbReference type="NCBI Taxonomy" id="522319"/>
    <lineage>
        <taxon>Bacteria</taxon>
        <taxon>Pseudomonadati</taxon>
        <taxon>Pseudomonadota</taxon>
        <taxon>Gammaproteobacteria</taxon>
        <taxon>Lysobacterales</taxon>
        <taxon>Rhodanobacteraceae</taxon>
        <taxon>Dyella</taxon>
    </lineage>
</organism>
<dbReference type="InterPro" id="IPR014729">
    <property type="entry name" value="Rossmann-like_a/b/a_fold"/>
</dbReference>
<sequence>MRHHVLVGYDGSPSSQRAFRFALDLARASGGRVRVVTAVKVAEGVVDTCAIVMADKGTQRARELLAELVTLAPDAQQLVEVEVTCGSPGDVLLEQVREHDIDHVVIGHTERGALARWLLGSVSDDVLDRAGVPVTVVR</sequence>
<keyword evidence="4" id="KW-1185">Reference proteome</keyword>
<evidence type="ECO:0000313" key="4">
    <source>
        <dbReference type="Proteomes" id="UP000291822"/>
    </source>
</evidence>
<feature type="domain" description="UspA" evidence="2">
    <location>
        <begin position="1"/>
        <end position="138"/>
    </location>
</feature>
<comment type="caution">
    <text evidence="3">The sequence shown here is derived from an EMBL/GenBank/DDBJ whole genome shotgun (WGS) entry which is preliminary data.</text>
</comment>
<protein>
    <submittedName>
        <fullName evidence="3">Universal stress protein</fullName>
    </submittedName>
</protein>
<dbReference type="InterPro" id="IPR006015">
    <property type="entry name" value="Universal_stress_UspA"/>
</dbReference>
<dbReference type="SUPFAM" id="SSF52402">
    <property type="entry name" value="Adenine nucleotide alpha hydrolases-like"/>
    <property type="match status" value="1"/>
</dbReference>
<dbReference type="RefSeq" id="WP_131151940.1">
    <property type="nucleotide sequence ID" value="NZ_SJTG01000004.1"/>
</dbReference>
<dbReference type="Gene3D" id="3.40.50.620">
    <property type="entry name" value="HUPs"/>
    <property type="match status" value="1"/>
</dbReference>
<evidence type="ECO:0000259" key="2">
    <source>
        <dbReference type="Pfam" id="PF00582"/>
    </source>
</evidence>
<dbReference type="AlphaFoldDB" id="A0A4R0YL06"/>
<dbReference type="PANTHER" id="PTHR46268:SF6">
    <property type="entry name" value="UNIVERSAL STRESS PROTEIN UP12"/>
    <property type="match status" value="1"/>
</dbReference>
<dbReference type="Proteomes" id="UP000291822">
    <property type="component" value="Unassembled WGS sequence"/>
</dbReference>
<dbReference type="EMBL" id="SJTG01000004">
    <property type="protein sequence ID" value="TCI08118.1"/>
    <property type="molecule type" value="Genomic_DNA"/>
</dbReference>